<dbReference type="GO" id="GO:0003723">
    <property type="term" value="F:RNA binding"/>
    <property type="evidence" value="ECO:0007669"/>
    <property type="project" value="InterPro"/>
</dbReference>
<dbReference type="RefSeq" id="WP_021642514.1">
    <property type="nucleotide sequence ID" value="NZ_CACRUA010000079.1"/>
</dbReference>
<dbReference type="EC" id="2.1.1.-" evidence="5"/>
<keyword evidence="3 5" id="KW-0808">Transferase</keyword>
<evidence type="ECO:0000313" key="5">
    <source>
        <dbReference type="EMBL" id="VYU80564.1"/>
    </source>
</evidence>
<dbReference type="Gene3D" id="3.40.1280.10">
    <property type="match status" value="1"/>
</dbReference>
<dbReference type="Gene3D" id="3.30.1330.30">
    <property type="match status" value="1"/>
</dbReference>
<dbReference type="InterPro" id="IPR029026">
    <property type="entry name" value="tRNA_m1G_MTases_N"/>
</dbReference>
<dbReference type="SMART" id="SM00967">
    <property type="entry name" value="SpoU_sub_bind"/>
    <property type="match status" value="1"/>
</dbReference>
<gene>
    <name evidence="5" type="ORF">CSLFYP84_04273</name>
</gene>
<dbReference type="PANTHER" id="PTHR43191">
    <property type="entry name" value="RRNA METHYLTRANSFERASE 3"/>
    <property type="match status" value="1"/>
</dbReference>
<keyword evidence="2 5" id="KW-0489">Methyltransferase</keyword>
<evidence type="ECO:0000256" key="2">
    <source>
        <dbReference type="ARBA" id="ARBA00022603"/>
    </source>
</evidence>
<reference evidence="5" key="1">
    <citation type="submission" date="2019-11" db="EMBL/GenBank/DDBJ databases">
        <authorList>
            <person name="Feng L."/>
        </authorList>
    </citation>
    <scope>NUCLEOTIDE SEQUENCE</scope>
    <source>
        <strain evidence="5">CsymbiosumLFYP84</strain>
    </source>
</reference>
<comment type="similarity">
    <text evidence="1">Belongs to the class IV-like SAM-binding methyltransferase superfamily. RNA methyltransferase TrmH family.</text>
</comment>
<dbReference type="InterPro" id="IPR051259">
    <property type="entry name" value="rRNA_Methyltransferase"/>
</dbReference>
<evidence type="ECO:0000259" key="4">
    <source>
        <dbReference type="SMART" id="SM00967"/>
    </source>
</evidence>
<dbReference type="InterPro" id="IPR029028">
    <property type="entry name" value="Alpha/beta_knot_MTases"/>
</dbReference>
<dbReference type="InterPro" id="IPR053888">
    <property type="entry name" value="MRM3-like_sub_bind"/>
</dbReference>
<sequence length="266" mass="29209">MITSTGNNRVRSVSALAKKAKIRREQGLFIVEGAKMFAELPKDRLKETYVSESFLRQHGEKASELLQGICFEEVSDDVMKYMSDTQTPQGILAVAAQLSHSLNEIVKGDGIKRDSPAHLMILETIQDPGNLGTILRAGEGAGITGVVMNSATADIYNPKVIRSTMGSIYRVPFVYVEDWQQAIGRIKAEGIRLYAAHLKGKVSYENEDYRTDTGFLIGNEANGLTEETAAMADCYVRIPMAGQVESLNAAVAASILMFETARQRRN</sequence>
<dbReference type="PANTHER" id="PTHR43191:SF2">
    <property type="entry name" value="RRNA METHYLTRANSFERASE 3, MITOCHONDRIAL"/>
    <property type="match status" value="1"/>
</dbReference>
<accession>A0A6N3HU24</accession>
<dbReference type="CDD" id="cd18095">
    <property type="entry name" value="SpoU-like_rRNA-MTase"/>
    <property type="match status" value="1"/>
</dbReference>
<feature type="domain" description="RNA 2-O ribose methyltransferase substrate binding" evidence="4">
    <location>
        <begin position="30"/>
        <end position="101"/>
    </location>
</feature>
<evidence type="ECO:0000256" key="1">
    <source>
        <dbReference type="ARBA" id="ARBA00007228"/>
    </source>
</evidence>
<dbReference type="GO" id="GO:0008173">
    <property type="term" value="F:RNA methyltransferase activity"/>
    <property type="evidence" value="ECO:0007669"/>
    <property type="project" value="InterPro"/>
</dbReference>
<dbReference type="Pfam" id="PF22435">
    <property type="entry name" value="MRM3-like_sub_bind"/>
    <property type="match status" value="1"/>
</dbReference>
<evidence type="ECO:0000256" key="3">
    <source>
        <dbReference type="ARBA" id="ARBA00022679"/>
    </source>
</evidence>
<dbReference type="AlphaFoldDB" id="A0A6N3HU24"/>
<protein>
    <submittedName>
        <fullName evidence="5">TrmH family tRNA/rRNA methyltransferase</fullName>
        <ecNumber evidence="5">2.1.1.-</ecNumber>
    </submittedName>
</protein>
<dbReference type="GO" id="GO:0006396">
    <property type="term" value="P:RNA processing"/>
    <property type="evidence" value="ECO:0007669"/>
    <property type="project" value="InterPro"/>
</dbReference>
<proteinExistence type="inferred from homology"/>
<dbReference type="EMBL" id="CACRUA010000079">
    <property type="protein sequence ID" value="VYU80564.1"/>
    <property type="molecule type" value="Genomic_DNA"/>
</dbReference>
<dbReference type="SUPFAM" id="SSF55315">
    <property type="entry name" value="L30e-like"/>
    <property type="match status" value="1"/>
</dbReference>
<organism evidence="5">
    <name type="scientific">Clostridium symbiosum</name>
    <name type="common">Bacteroides symbiosus</name>
    <dbReference type="NCBI Taxonomy" id="1512"/>
    <lineage>
        <taxon>Bacteria</taxon>
        <taxon>Bacillati</taxon>
        <taxon>Bacillota</taxon>
        <taxon>Clostridia</taxon>
        <taxon>Lachnospirales</taxon>
        <taxon>Lachnospiraceae</taxon>
        <taxon>Otoolea</taxon>
    </lineage>
</organism>
<dbReference type="GO" id="GO:0005737">
    <property type="term" value="C:cytoplasm"/>
    <property type="evidence" value="ECO:0007669"/>
    <property type="project" value="UniProtKB-ARBA"/>
</dbReference>
<dbReference type="GO" id="GO:0032259">
    <property type="term" value="P:methylation"/>
    <property type="evidence" value="ECO:0007669"/>
    <property type="project" value="UniProtKB-KW"/>
</dbReference>
<dbReference type="SUPFAM" id="SSF75217">
    <property type="entry name" value="alpha/beta knot"/>
    <property type="match status" value="1"/>
</dbReference>
<dbReference type="InterPro" id="IPR029064">
    <property type="entry name" value="Ribosomal_eL30-like_sf"/>
</dbReference>
<dbReference type="InterPro" id="IPR013123">
    <property type="entry name" value="SpoU_subst-bd"/>
</dbReference>
<name>A0A6N3HU24_CLOSY</name>
<dbReference type="InterPro" id="IPR001537">
    <property type="entry name" value="SpoU_MeTrfase"/>
</dbReference>
<dbReference type="Pfam" id="PF00588">
    <property type="entry name" value="SpoU_methylase"/>
    <property type="match status" value="1"/>
</dbReference>